<keyword evidence="1" id="KW-1133">Transmembrane helix</keyword>
<feature type="transmembrane region" description="Helical" evidence="1">
    <location>
        <begin position="38"/>
        <end position="56"/>
    </location>
</feature>
<gene>
    <name evidence="2" type="ORF">G7068_09050</name>
</gene>
<dbReference type="Proteomes" id="UP000502677">
    <property type="component" value="Chromosome"/>
</dbReference>
<keyword evidence="3" id="KW-1185">Reference proteome</keyword>
<sequence>MHRKLRPGFGTETAVYGTILVSGLVAVSSAHGESSAKVLITVAATVLVFWGAHVFAGTVARVGDRMTDGEEHVYGVRLALRHSARRSLGMLVSSLPPLVVLLLGTTRVIPDEFANECALWVGVVILAILGYIAFVRRGSSIPARVLGTLATASFGLVFIALKAFVH</sequence>
<evidence type="ECO:0000313" key="2">
    <source>
        <dbReference type="EMBL" id="QIK64794.1"/>
    </source>
</evidence>
<evidence type="ECO:0000313" key="3">
    <source>
        <dbReference type="Proteomes" id="UP000502677"/>
    </source>
</evidence>
<accession>A0A6G7XJK1</accession>
<name>A0A6G7XJK1_9MICO</name>
<feature type="transmembrane region" description="Helical" evidence="1">
    <location>
        <begin position="146"/>
        <end position="165"/>
    </location>
</feature>
<feature type="transmembrane region" description="Helical" evidence="1">
    <location>
        <begin position="87"/>
        <end position="106"/>
    </location>
</feature>
<keyword evidence="1" id="KW-0812">Transmembrane</keyword>
<dbReference type="KEGG" id="lvi:G7068_09050"/>
<feature type="transmembrane region" description="Helical" evidence="1">
    <location>
        <begin position="118"/>
        <end position="134"/>
    </location>
</feature>
<dbReference type="EMBL" id="CP049863">
    <property type="protein sequence ID" value="QIK64794.1"/>
    <property type="molecule type" value="Genomic_DNA"/>
</dbReference>
<proteinExistence type="predicted"/>
<keyword evidence="1" id="KW-0472">Membrane</keyword>
<dbReference type="AlphaFoldDB" id="A0A6G7XJK1"/>
<evidence type="ECO:0000256" key="1">
    <source>
        <dbReference type="SAM" id="Phobius"/>
    </source>
</evidence>
<protein>
    <submittedName>
        <fullName evidence="2">Uncharacterized protein</fullName>
    </submittedName>
</protein>
<reference evidence="2 3" key="1">
    <citation type="submission" date="2020-03" db="EMBL/GenBank/DDBJ databases">
        <title>Leucobacter sp. nov., isolated from beetles.</title>
        <authorList>
            <person name="Hyun D.-W."/>
            <person name="Bae J.-W."/>
        </authorList>
    </citation>
    <scope>NUCLEOTIDE SEQUENCE [LARGE SCALE GENOMIC DNA]</scope>
    <source>
        <strain evidence="2 3">HDW9C</strain>
    </source>
</reference>
<organism evidence="2 3">
    <name type="scientific">Leucobacter viscericola</name>
    <dbReference type="NCBI Taxonomy" id="2714935"/>
    <lineage>
        <taxon>Bacteria</taxon>
        <taxon>Bacillati</taxon>
        <taxon>Actinomycetota</taxon>
        <taxon>Actinomycetes</taxon>
        <taxon>Micrococcales</taxon>
        <taxon>Microbacteriaceae</taxon>
        <taxon>Leucobacter</taxon>
    </lineage>
</organism>
<feature type="transmembrane region" description="Helical" evidence="1">
    <location>
        <begin position="12"/>
        <end position="32"/>
    </location>
</feature>